<gene>
    <name evidence="10" type="ORF">VNO77_41851</name>
</gene>
<feature type="domain" description="Wall-associated receptor kinase C-terminal" evidence="9">
    <location>
        <begin position="175"/>
        <end position="241"/>
    </location>
</feature>
<dbReference type="AlphaFoldDB" id="A0AAN9K1A8"/>
<dbReference type="Pfam" id="PF13947">
    <property type="entry name" value="GUB_WAK_bind"/>
    <property type="match status" value="1"/>
</dbReference>
<protein>
    <recommendedName>
        <fullName evidence="2">non-specific serine/threonine protein kinase</fullName>
        <ecNumber evidence="2">2.7.11.1</ecNumber>
    </recommendedName>
</protein>
<evidence type="ECO:0000259" key="8">
    <source>
        <dbReference type="Pfam" id="PF13947"/>
    </source>
</evidence>
<dbReference type="Pfam" id="PF14380">
    <property type="entry name" value="WAK_assoc"/>
    <property type="match status" value="1"/>
</dbReference>
<evidence type="ECO:0000313" key="10">
    <source>
        <dbReference type="EMBL" id="KAK7308249.1"/>
    </source>
</evidence>
<dbReference type="GO" id="GO:0030247">
    <property type="term" value="F:polysaccharide binding"/>
    <property type="evidence" value="ECO:0007669"/>
    <property type="project" value="InterPro"/>
</dbReference>
<dbReference type="GO" id="GO:0004674">
    <property type="term" value="F:protein serine/threonine kinase activity"/>
    <property type="evidence" value="ECO:0007669"/>
    <property type="project" value="UniProtKB-EC"/>
</dbReference>
<dbReference type="InterPro" id="IPR025287">
    <property type="entry name" value="WAK_GUB"/>
</dbReference>
<dbReference type="EC" id="2.7.11.1" evidence="2"/>
<dbReference type="PANTHER" id="PTHR33138">
    <property type="entry name" value="OS01G0690200 PROTEIN"/>
    <property type="match status" value="1"/>
</dbReference>
<sequence length="256" mass="29106">MSQIMNTIIFFCVITLTLTKLTFSSIHPMFKACEPQRCENSQNITYPFFITGKQPSYCGYPRFELTCGSNGFPILNTSTGSQYTVHRIFYHNESLRVSYPAFSQLSEQNTTQCIAETRNFSRYSKRFSVAPKQKELLLFYGCDSRSFPEDRIIGCSVTNRSSSVVGLYREDKDLSIAWKNCNGKIVSTRVEDERGGIKEALQRGFVLNWTATNCDQCQNSGGRCGFNLNRSIYAFRCYCPDDVYVDKCNPSPYSPG</sequence>
<evidence type="ECO:0000256" key="1">
    <source>
        <dbReference type="ARBA" id="ARBA00004167"/>
    </source>
</evidence>
<feature type="chain" id="PRO_5042946981" description="non-specific serine/threonine protein kinase" evidence="7">
    <location>
        <begin position="20"/>
        <end position="256"/>
    </location>
</feature>
<dbReference type="PANTHER" id="PTHR33138:SF27">
    <property type="entry name" value="WALL-ASSOCIATED RECEPTOR KINASE C-TERMINAL DOMAIN-CONTAINING PROTEIN"/>
    <property type="match status" value="1"/>
</dbReference>
<keyword evidence="4" id="KW-0325">Glycoprotein</keyword>
<keyword evidence="3 7" id="KW-0732">Signal</keyword>
<evidence type="ECO:0000256" key="6">
    <source>
        <dbReference type="ARBA" id="ARBA00048679"/>
    </source>
</evidence>
<dbReference type="GO" id="GO:0016020">
    <property type="term" value="C:membrane"/>
    <property type="evidence" value="ECO:0007669"/>
    <property type="project" value="UniProtKB-SubCell"/>
</dbReference>
<comment type="caution">
    <text evidence="10">The sequence shown here is derived from an EMBL/GenBank/DDBJ whole genome shotgun (WGS) entry which is preliminary data.</text>
</comment>
<proteinExistence type="predicted"/>
<reference evidence="10 11" key="1">
    <citation type="submission" date="2024-01" db="EMBL/GenBank/DDBJ databases">
        <title>The genomes of 5 underutilized Papilionoideae crops provide insights into root nodulation and disease resistanc.</title>
        <authorList>
            <person name="Jiang F."/>
        </authorList>
    </citation>
    <scope>NUCLEOTIDE SEQUENCE [LARGE SCALE GENOMIC DNA]</scope>
    <source>
        <strain evidence="10">LVBAO_FW01</strain>
        <tissue evidence="10">Leaves</tissue>
    </source>
</reference>
<evidence type="ECO:0000256" key="7">
    <source>
        <dbReference type="SAM" id="SignalP"/>
    </source>
</evidence>
<evidence type="ECO:0000256" key="4">
    <source>
        <dbReference type="ARBA" id="ARBA00023180"/>
    </source>
</evidence>
<name>A0AAN9K1A8_CANGL</name>
<dbReference type="EMBL" id="JAYMYQ010000010">
    <property type="protein sequence ID" value="KAK7308249.1"/>
    <property type="molecule type" value="Genomic_DNA"/>
</dbReference>
<evidence type="ECO:0000313" key="11">
    <source>
        <dbReference type="Proteomes" id="UP001367508"/>
    </source>
</evidence>
<accession>A0AAN9K1A8</accession>
<feature type="signal peptide" evidence="7">
    <location>
        <begin position="1"/>
        <end position="19"/>
    </location>
</feature>
<comment type="catalytic activity">
    <reaction evidence="5">
        <text>L-threonyl-[protein] + ATP = O-phospho-L-threonyl-[protein] + ADP + H(+)</text>
        <dbReference type="Rhea" id="RHEA:46608"/>
        <dbReference type="Rhea" id="RHEA-COMP:11060"/>
        <dbReference type="Rhea" id="RHEA-COMP:11605"/>
        <dbReference type="ChEBI" id="CHEBI:15378"/>
        <dbReference type="ChEBI" id="CHEBI:30013"/>
        <dbReference type="ChEBI" id="CHEBI:30616"/>
        <dbReference type="ChEBI" id="CHEBI:61977"/>
        <dbReference type="ChEBI" id="CHEBI:456216"/>
        <dbReference type="EC" id="2.7.11.1"/>
    </reaction>
</comment>
<organism evidence="10 11">
    <name type="scientific">Canavalia gladiata</name>
    <name type="common">Sword bean</name>
    <name type="synonym">Dolichos gladiatus</name>
    <dbReference type="NCBI Taxonomy" id="3824"/>
    <lineage>
        <taxon>Eukaryota</taxon>
        <taxon>Viridiplantae</taxon>
        <taxon>Streptophyta</taxon>
        <taxon>Embryophyta</taxon>
        <taxon>Tracheophyta</taxon>
        <taxon>Spermatophyta</taxon>
        <taxon>Magnoliopsida</taxon>
        <taxon>eudicotyledons</taxon>
        <taxon>Gunneridae</taxon>
        <taxon>Pentapetalae</taxon>
        <taxon>rosids</taxon>
        <taxon>fabids</taxon>
        <taxon>Fabales</taxon>
        <taxon>Fabaceae</taxon>
        <taxon>Papilionoideae</taxon>
        <taxon>50 kb inversion clade</taxon>
        <taxon>NPAAA clade</taxon>
        <taxon>indigoferoid/millettioid clade</taxon>
        <taxon>Phaseoleae</taxon>
        <taxon>Canavalia</taxon>
    </lineage>
</organism>
<evidence type="ECO:0000256" key="2">
    <source>
        <dbReference type="ARBA" id="ARBA00012513"/>
    </source>
</evidence>
<feature type="domain" description="Wall-associated receptor kinase galacturonan-binding" evidence="8">
    <location>
        <begin position="33"/>
        <end position="98"/>
    </location>
</feature>
<evidence type="ECO:0000256" key="3">
    <source>
        <dbReference type="ARBA" id="ARBA00022729"/>
    </source>
</evidence>
<keyword evidence="11" id="KW-1185">Reference proteome</keyword>
<comment type="subcellular location">
    <subcellularLocation>
        <location evidence="1">Membrane</location>
        <topology evidence="1">Single-pass membrane protein</topology>
    </subcellularLocation>
</comment>
<evidence type="ECO:0000256" key="5">
    <source>
        <dbReference type="ARBA" id="ARBA00047899"/>
    </source>
</evidence>
<dbReference type="InterPro" id="IPR032872">
    <property type="entry name" value="WAK_assoc_C"/>
</dbReference>
<comment type="catalytic activity">
    <reaction evidence="6">
        <text>L-seryl-[protein] + ATP = O-phospho-L-seryl-[protein] + ADP + H(+)</text>
        <dbReference type="Rhea" id="RHEA:17989"/>
        <dbReference type="Rhea" id="RHEA-COMP:9863"/>
        <dbReference type="Rhea" id="RHEA-COMP:11604"/>
        <dbReference type="ChEBI" id="CHEBI:15378"/>
        <dbReference type="ChEBI" id="CHEBI:29999"/>
        <dbReference type="ChEBI" id="CHEBI:30616"/>
        <dbReference type="ChEBI" id="CHEBI:83421"/>
        <dbReference type="ChEBI" id="CHEBI:456216"/>
        <dbReference type="EC" id="2.7.11.1"/>
    </reaction>
</comment>
<evidence type="ECO:0000259" key="9">
    <source>
        <dbReference type="Pfam" id="PF14380"/>
    </source>
</evidence>
<dbReference type="Proteomes" id="UP001367508">
    <property type="component" value="Unassembled WGS sequence"/>
</dbReference>